<dbReference type="SUPFAM" id="SSF81301">
    <property type="entry name" value="Nucleotidyltransferase"/>
    <property type="match status" value="1"/>
</dbReference>
<dbReference type="Pfam" id="PF04229">
    <property type="entry name" value="GrpB"/>
    <property type="match status" value="1"/>
</dbReference>
<keyword evidence="2" id="KW-1185">Reference proteome</keyword>
<keyword evidence="1" id="KW-0808">Transferase</keyword>
<keyword evidence="1" id="KW-0418">Kinase</keyword>
<proteinExistence type="predicted"/>
<dbReference type="EMBL" id="CP036425">
    <property type="protein sequence ID" value="QDU33283.1"/>
    <property type="molecule type" value="Genomic_DNA"/>
</dbReference>
<dbReference type="AlphaFoldDB" id="A0A517YSR3"/>
<evidence type="ECO:0000313" key="1">
    <source>
        <dbReference type="EMBL" id="QDU33283.1"/>
    </source>
</evidence>
<reference evidence="1 2" key="1">
    <citation type="submission" date="2019-02" db="EMBL/GenBank/DDBJ databases">
        <title>Deep-cultivation of Planctomycetes and their phenomic and genomic characterization uncovers novel biology.</title>
        <authorList>
            <person name="Wiegand S."/>
            <person name="Jogler M."/>
            <person name="Boedeker C."/>
            <person name="Pinto D."/>
            <person name="Vollmers J."/>
            <person name="Rivas-Marin E."/>
            <person name="Kohn T."/>
            <person name="Peeters S.H."/>
            <person name="Heuer A."/>
            <person name="Rast P."/>
            <person name="Oberbeckmann S."/>
            <person name="Bunk B."/>
            <person name="Jeske O."/>
            <person name="Meyerdierks A."/>
            <person name="Storesund J.E."/>
            <person name="Kallscheuer N."/>
            <person name="Luecker S."/>
            <person name="Lage O.M."/>
            <person name="Pohl T."/>
            <person name="Merkel B.J."/>
            <person name="Hornburger P."/>
            <person name="Mueller R.-W."/>
            <person name="Bruemmer F."/>
            <person name="Labrenz M."/>
            <person name="Spormann A.M."/>
            <person name="Op den Camp H."/>
            <person name="Overmann J."/>
            <person name="Amann R."/>
            <person name="Jetten M.S.M."/>
            <person name="Mascher T."/>
            <person name="Medema M.H."/>
            <person name="Devos D.P."/>
            <person name="Kaster A.-K."/>
            <person name="Ovreas L."/>
            <person name="Rohde M."/>
            <person name="Galperin M.Y."/>
            <person name="Jogler C."/>
        </authorList>
    </citation>
    <scope>NUCLEOTIDE SEQUENCE [LARGE SCALE GENOMIC DNA]</scope>
    <source>
        <strain evidence="1 2">KS4</strain>
    </source>
</reference>
<dbReference type="OrthoDB" id="9799092at2"/>
<dbReference type="Proteomes" id="UP000317369">
    <property type="component" value="Chromosome"/>
</dbReference>
<organism evidence="1 2">
    <name type="scientific">Poriferisphaera corsica</name>
    <dbReference type="NCBI Taxonomy" id="2528020"/>
    <lineage>
        <taxon>Bacteria</taxon>
        <taxon>Pseudomonadati</taxon>
        <taxon>Planctomycetota</taxon>
        <taxon>Phycisphaerae</taxon>
        <taxon>Phycisphaerales</taxon>
        <taxon>Phycisphaeraceae</taxon>
        <taxon>Poriferisphaera</taxon>
    </lineage>
</organism>
<evidence type="ECO:0000313" key="2">
    <source>
        <dbReference type="Proteomes" id="UP000317369"/>
    </source>
</evidence>
<gene>
    <name evidence="1" type="ORF">KS4_13290</name>
</gene>
<protein>
    <submittedName>
        <fullName evidence="1">Dephospho-CoA kinase/protein folding accessory domain-containing protein</fullName>
    </submittedName>
</protein>
<dbReference type="RefSeq" id="WP_145076165.1">
    <property type="nucleotide sequence ID" value="NZ_CP036425.1"/>
</dbReference>
<dbReference type="InterPro" id="IPR007344">
    <property type="entry name" value="GrpB/CoaE"/>
</dbReference>
<dbReference type="GO" id="GO:0016301">
    <property type="term" value="F:kinase activity"/>
    <property type="evidence" value="ECO:0007669"/>
    <property type="project" value="UniProtKB-KW"/>
</dbReference>
<dbReference type="InterPro" id="IPR043519">
    <property type="entry name" value="NT_sf"/>
</dbReference>
<dbReference type="PANTHER" id="PTHR34822">
    <property type="entry name" value="GRPB DOMAIN PROTEIN (AFU_ORTHOLOGUE AFUA_1G01530)"/>
    <property type="match status" value="1"/>
</dbReference>
<dbReference type="Gene3D" id="3.30.460.10">
    <property type="entry name" value="Beta Polymerase, domain 2"/>
    <property type="match status" value="1"/>
</dbReference>
<dbReference type="PANTHER" id="PTHR34822:SF1">
    <property type="entry name" value="GRPB FAMILY PROTEIN"/>
    <property type="match status" value="1"/>
</dbReference>
<dbReference type="KEGG" id="pcor:KS4_13290"/>
<accession>A0A517YSR3</accession>
<sequence>MQKQIIEILDYNPAWPMAYQKESQIIVDIFCNHIVRIHHIGSTSVPNLKAKPIIDIMLEVDSVSALDRYNNDMEQIGYTPKGEFGILGRRFYLKGLYNRTHHIHAFQSQSLDAIRHLAFRDYLIAHPNIAREYEQLKIRCANECRNDMDKYCDGKHEFVQLHERKAVEWYQAT</sequence>
<name>A0A517YSR3_9BACT</name>